<dbReference type="EMBL" id="JEMT01030139">
    <property type="protein sequence ID" value="EXX50232.1"/>
    <property type="molecule type" value="Genomic_DNA"/>
</dbReference>
<keyword evidence="2" id="KW-1185">Reference proteome</keyword>
<sequence length="249" mass="29017">MEEIQNAALYNQTLSEEMKIAIKDTQEILQNRTTRLKLHNQKFKCIDPATYKEINNLFDIKKCGKNECVICDPIRLPQEIFNQLHFMPDPQISSDPDHYQDFNSLYGRNTTEIDLPSKKNNLVCQELAPDGMLVAARNPIVKYCKQLWKHLHIYTCGSPIVPENHPLYNKVFVRMNLACDSPIEQTYYSCRIEHSQVCYYCGEEDNLINPSPEVLSRFRTVYPLCEVCQKNGVTFFTKGKLQMKKKQRV</sequence>
<dbReference type="AlphaFoldDB" id="A0A015HZZ6"/>
<accession>A0A015HZZ6</accession>
<dbReference type="Proteomes" id="UP000022910">
    <property type="component" value="Unassembled WGS sequence"/>
</dbReference>
<dbReference type="OrthoDB" id="2408781at2759"/>
<name>A0A015HZZ6_RHIIW</name>
<reference evidence="1 2" key="1">
    <citation type="submission" date="2014-02" db="EMBL/GenBank/DDBJ databases">
        <title>Single nucleus genome sequencing reveals high similarity among nuclei of an endomycorrhizal fungus.</title>
        <authorList>
            <person name="Lin K."/>
            <person name="Geurts R."/>
            <person name="Zhang Z."/>
            <person name="Limpens E."/>
            <person name="Saunders D.G."/>
            <person name="Mu D."/>
            <person name="Pang E."/>
            <person name="Cao H."/>
            <person name="Cha H."/>
            <person name="Lin T."/>
            <person name="Zhou Q."/>
            <person name="Shang Y."/>
            <person name="Li Y."/>
            <person name="Ivanov S."/>
            <person name="Sharma T."/>
            <person name="Velzen R.V."/>
            <person name="Ruijter N.D."/>
            <person name="Aanen D.K."/>
            <person name="Win J."/>
            <person name="Kamoun S."/>
            <person name="Bisseling T."/>
            <person name="Huang S."/>
        </authorList>
    </citation>
    <scope>NUCLEOTIDE SEQUENCE [LARGE SCALE GENOMIC DNA]</scope>
    <source>
        <strain evidence="2">DAOM197198w</strain>
    </source>
</reference>
<dbReference type="HOGENOM" id="CLU_037883_2_0_1"/>
<proteinExistence type="predicted"/>
<comment type="caution">
    <text evidence="1">The sequence shown here is derived from an EMBL/GenBank/DDBJ whole genome shotgun (WGS) entry which is preliminary data.</text>
</comment>
<dbReference type="STRING" id="1432141.A0A015HZZ6"/>
<evidence type="ECO:0000313" key="2">
    <source>
        <dbReference type="Proteomes" id="UP000022910"/>
    </source>
</evidence>
<evidence type="ECO:0000313" key="1">
    <source>
        <dbReference type="EMBL" id="EXX50232.1"/>
    </source>
</evidence>
<gene>
    <name evidence="1" type="ORF">RirG_272790</name>
</gene>
<protein>
    <submittedName>
        <fullName evidence="1">Uncharacterized protein</fullName>
    </submittedName>
</protein>
<organism evidence="1 2">
    <name type="scientific">Rhizophagus irregularis (strain DAOM 197198w)</name>
    <name type="common">Glomus intraradices</name>
    <dbReference type="NCBI Taxonomy" id="1432141"/>
    <lineage>
        <taxon>Eukaryota</taxon>
        <taxon>Fungi</taxon>
        <taxon>Fungi incertae sedis</taxon>
        <taxon>Mucoromycota</taxon>
        <taxon>Glomeromycotina</taxon>
        <taxon>Glomeromycetes</taxon>
        <taxon>Glomerales</taxon>
        <taxon>Glomeraceae</taxon>
        <taxon>Rhizophagus</taxon>
    </lineage>
</organism>